<accession>A0ABM0GXZ5</accession>
<evidence type="ECO:0000313" key="1">
    <source>
        <dbReference type="Proteomes" id="UP000694865"/>
    </source>
</evidence>
<dbReference type="GeneID" id="100377696"/>
<dbReference type="Proteomes" id="UP000694865">
    <property type="component" value="Unplaced"/>
</dbReference>
<proteinExistence type="predicted"/>
<protein>
    <submittedName>
        <fullName evidence="2">Uncharacterized protein LOC100377696</fullName>
    </submittedName>
</protein>
<keyword evidence="1" id="KW-1185">Reference proteome</keyword>
<reference evidence="2" key="1">
    <citation type="submission" date="2025-08" db="UniProtKB">
        <authorList>
            <consortium name="RefSeq"/>
        </authorList>
    </citation>
    <scope>IDENTIFICATION</scope>
    <source>
        <tissue evidence="2">Testes</tissue>
    </source>
</reference>
<gene>
    <name evidence="2" type="primary">LOC100377696</name>
</gene>
<name>A0ABM0GXZ5_SACKO</name>
<organism evidence="1 2">
    <name type="scientific">Saccoglossus kowalevskii</name>
    <name type="common">Acorn worm</name>
    <dbReference type="NCBI Taxonomy" id="10224"/>
    <lineage>
        <taxon>Eukaryota</taxon>
        <taxon>Metazoa</taxon>
        <taxon>Hemichordata</taxon>
        <taxon>Enteropneusta</taxon>
        <taxon>Harrimaniidae</taxon>
        <taxon>Saccoglossus</taxon>
    </lineage>
</organism>
<dbReference type="RefSeq" id="XP_002739833.1">
    <property type="nucleotide sequence ID" value="XM_002739787.2"/>
</dbReference>
<sequence length="263" mass="30620">MPVINKRKRTTTHFKSKSDVNFPNDGHKIQIRAEGSSCKDHYLQVNTSPESKTTVYGRDAFRCNFGGAYDDKRTLFRWYQVPDPDDEHEGNQHQSAMLGMPGKRIGHGDCIFILVANWPESNQKEGEKKQTVYAMKLDYKKENATHGLPPWPDLSPLKEKIDAARFNFVYIESSGQFLIRDYVAYRQEDTMHRYISANYEGTITRRERPAEQEDPFNDPLMCFHITLQGHDKPYRDTAKQHVKIKFQKMFMCVRGDYLAKPDT</sequence>
<evidence type="ECO:0000313" key="2">
    <source>
        <dbReference type="RefSeq" id="XP_002739833.1"/>
    </source>
</evidence>